<dbReference type="Gene3D" id="3.40.1620.10">
    <property type="entry name" value="YefM-like domain"/>
    <property type="match status" value="1"/>
</dbReference>
<keyword evidence="4" id="KW-1185">Reference proteome</keyword>
<comment type="caution">
    <text evidence="3">The sequence shown here is derived from an EMBL/GenBank/DDBJ whole genome shotgun (WGS) entry which is preliminary data.</text>
</comment>
<evidence type="ECO:0000256" key="2">
    <source>
        <dbReference type="RuleBase" id="RU362080"/>
    </source>
</evidence>
<dbReference type="Pfam" id="PF02604">
    <property type="entry name" value="PhdYeFM_antitox"/>
    <property type="match status" value="1"/>
</dbReference>
<sequence>MGHVSYSELRQNLARYMDEVCDSHAPLVVTRQNARSVVMISEEEFESMQETLHLLRSPANAARLLDSIAQAEAGQGAVRDLDDA</sequence>
<reference evidence="3 4" key="1">
    <citation type="submission" date="2021-01" db="EMBL/GenBank/DDBJ databases">
        <title>Azospirillum sp. YIM DDC1 draft genome.</title>
        <authorList>
            <person name="Wang Y.-X."/>
        </authorList>
    </citation>
    <scope>NUCLEOTIDE SEQUENCE [LARGE SCALE GENOMIC DNA]</scope>
    <source>
        <strain evidence="3 4">YIM DDC1</strain>
    </source>
</reference>
<dbReference type="EMBL" id="JAEPIV010000006">
    <property type="protein sequence ID" value="MBK4720101.1"/>
    <property type="molecule type" value="Genomic_DNA"/>
</dbReference>
<gene>
    <name evidence="3" type="ORF">JJL56_14595</name>
</gene>
<evidence type="ECO:0000313" key="4">
    <source>
        <dbReference type="Proteomes" id="UP000654452"/>
    </source>
</evidence>
<dbReference type="PANTHER" id="PTHR33713">
    <property type="entry name" value="ANTITOXIN YAFN-RELATED"/>
    <property type="match status" value="1"/>
</dbReference>
<organism evidence="3 4">
    <name type="scientific">Azospirillum aestuarii</name>
    <dbReference type="NCBI Taxonomy" id="2802052"/>
    <lineage>
        <taxon>Bacteria</taxon>
        <taxon>Pseudomonadati</taxon>
        <taxon>Pseudomonadota</taxon>
        <taxon>Alphaproteobacteria</taxon>
        <taxon>Rhodospirillales</taxon>
        <taxon>Azospirillaceae</taxon>
        <taxon>Azospirillum</taxon>
    </lineage>
</organism>
<comment type="similarity">
    <text evidence="1 2">Belongs to the phD/YefM antitoxin family.</text>
</comment>
<name>A0ABS1HZH6_9PROT</name>
<proteinExistence type="inferred from homology"/>
<dbReference type="SUPFAM" id="SSF143120">
    <property type="entry name" value="YefM-like"/>
    <property type="match status" value="1"/>
</dbReference>
<accession>A0ABS1HZH6</accession>
<evidence type="ECO:0000313" key="3">
    <source>
        <dbReference type="EMBL" id="MBK4720101.1"/>
    </source>
</evidence>
<evidence type="ECO:0000256" key="1">
    <source>
        <dbReference type="ARBA" id="ARBA00009981"/>
    </source>
</evidence>
<protein>
    <recommendedName>
        <fullName evidence="2">Antitoxin</fullName>
    </recommendedName>
</protein>
<dbReference type="InterPro" id="IPR006442">
    <property type="entry name" value="Antitoxin_Phd/YefM"/>
</dbReference>
<dbReference type="Proteomes" id="UP000654452">
    <property type="component" value="Unassembled WGS sequence"/>
</dbReference>
<dbReference type="PANTHER" id="PTHR33713:SF6">
    <property type="entry name" value="ANTITOXIN YEFM"/>
    <property type="match status" value="1"/>
</dbReference>
<comment type="function">
    <text evidence="2">Antitoxin component of a type II toxin-antitoxin (TA) system.</text>
</comment>
<dbReference type="NCBIfam" id="TIGR01552">
    <property type="entry name" value="phd_fam"/>
    <property type="match status" value="1"/>
</dbReference>
<dbReference type="InterPro" id="IPR036165">
    <property type="entry name" value="YefM-like_sf"/>
</dbReference>
<dbReference type="Gene3D" id="6.10.250.330">
    <property type="match status" value="1"/>
</dbReference>
<dbReference type="InterPro" id="IPR051405">
    <property type="entry name" value="phD/YefM_antitoxin"/>
</dbReference>
<dbReference type="RefSeq" id="WP_145625635.1">
    <property type="nucleotide sequence ID" value="NZ_JAEPIV010000006.1"/>
</dbReference>